<sequence>MYHYPLPSPEDSFAKLNGNKIFSKLDLSDASLQIKADEECSKFLTVNTPKGLYKYNRLPFGLKVTPAIFQQVVDAMLADCKFAIPYLDDLLIKIESDDQMYHTHQTAIKTRSTLEVGIVSRFKDSPKLTCHSDKRQTYCLETRGQSRTSNSGSITVISTAIV</sequence>
<proteinExistence type="predicted"/>
<protein>
    <submittedName>
        <fullName evidence="3">Uncharacterized protein K02A2.6-like</fullName>
    </submittedName>
</protein>
<keyword evidence="2" id="KW-1185">Reference proteome</keyword>
<evidence type="ECO:0000313" key="2">
    <source>
        <dbReference type="Proteomes" id="UP000515154"/>
    </source>
</evidence>
<dbReference type="Pfam" id="PF00078">
    <property type="entry name" value="RVT_1"/>
    <property type="match status" value="1"/>
</dbReference>
<feature type="domain" description="Reverse transcriptase" evidence="1">
    <location>
        <begin position="1"/>
        <end position="155"/>
    </location>
</feature>
<dbReference type="InterPro" id="IPR043502">
    <property type="entry name" value="DNA/RNA_pol_sf"/>
</dbReference>
<dbReference type="AlphaFoldDB" id="A0A7E6F7H5"/>
<dbReference type="Gene3D" id="3.30.70.270">
    <property type="match status" value="1"/>
</dbReference>
<evidence type="ECO:0000313" key="3">
    <source>
        <dbReference type="RefSeq" id="XP_036363453.1"/>
    </source>
</evidence>
<dbReference type="RefSeq" id="XP_036363453.1">
    <property type="nucleotide sequence ID" value="XM_036507560.1"/>
</dbReference>
<dbReference type="KEGG" id="osn:118765449"/>
<gene>
    <name evidence="3" type="primary">LOC118765449</name>
</gene>
<name>A0A7E6F7H5_9MOLL</name>
<reference evidence="3" key="1">
    <citation type="submission" date="2025-08" db="UniProtKB">
        <authorList>
            <consortium name="RefSeq"/>
        </authorList>
    </citation>
    <scope>IDENTIFICATION</scope>
</reference>
<evidence type="ECO:0000259" key="1">
    <source>
        <dbReference type="PROSITE" id="PS50878"/>
    </source>
</evidence>
<dbReference type="InterPro" id="IPR000477">
    <property type="entry name" value="RT_dom"/>
</dbReference>
<dbReference type="PROSITE" id="PS50878">
    <property type="entry name" value="RT_POL"/>
    <property type="match status" value="1"/>
</dbReference>
<organism evidence="2 3">
    <name type="scientific">Octopus sinensis</name>
    <name type="common">East Asian common octopus</name>
    <dbReference type="NCBI Taxonomy" id="2607531"/>
    <lineage>
        <taxon>Eukaryota</taxon>
        <taxon>Metazoa</taxon>
        <taxon>Spiralia</taxon>
        <taxon>Lophotrochozoa</taxon>
        <taxon>Mollusca</taxon>
        <taxon>Cephalopoda</taxon>
        <taxon>Coleoidea</taxon>
        <taxon>Octopodiformes</taxon>
        <taxon>Octopoda</taxon>
        <taxon>Incirrata</taxon>
        <taxon>Octopodidae</taxon>
        <taxon>Octopus</taxon>
    </lineage>
</organism>
<dbReference type="PANTHER" id="PTHR37984:SF5">
    <property type="entry name" value="PROTEIN NYNRIN-LIKE"/>
    <property type="match status" value="1"/>
</dbReference>
<dbReference type="InterPro" id="IPR050951">
    <property type="entry name" value="Retrovirus_Pol_polyprotein"/>
</dbReference>
<dbReference type="Proteomes" id="UP000515154">
    <property type="component" value="Linkage group LG11"/>
</dbReference>
<dbReference type="InterPro" id="IPR043128">
    <property type="entry name" value="Rev_trsase/Diguanyl_cyclase"/>
</dbReference>
<dbReference type="Gene3D" id="3.10.10.10">
    <property type="entry name" value="HIV Type 1 Reverse Transcriptase, subunit A, domain 1"/>
    <property type="match status" value="1"/>
</dbReference>
<dbReference type="SUPFAM" id="SSF56672">
    <property type="entry name" value="DNA/RNA polymerases"/>
    <property type="match status" value="1"/>
</dbReference>
<accession>A0A7E6F7H5</accession>
<dbReference type="CDD" id="cd01647">
    <property type="entry name" value="RT_LTR"/>
    <property type="match status" value="1"/>
</dbReference>
<dbReference type="PANTHER" id="PTHR37984">
    <property type="entry name" value="PROTEIN CBG26694"/>
    <property type="match status" value="1"/>
</dbReference>